<evidence type="ECO:0000313" key="3">
    <source>
        <dbReference type="Proteomes" id="UP000585474"/>
    </source>
</evidence>
<keyword evidence="3" id="KW-1185">Reference proteome</keyword>
<comment type="caution">
    <text evidence="2">The sequence shown here is derived from an EMBL/GenBank/DDBJ whole genome shotgun (WGS) entry which is preliminary data.</text>
</comment>
<evidence type="ECO:0008006" key="4">
    <source>
        <dbReference type="Google" id="ProtNLM"/>
    </source>
</evidence>
<proteinExistence type="predicted"/>
<reference evidence="3" key="1">
    <citation type="submission" date="2019-07" db="EMBL/GenBank/DDBJ databases">
        <title>De Novo Assembly of kiwifruit Actinidia rufa.</title>
        <authorList>
            <person name="Sugita-Konishi S."/>
            <person name="Sato K."/>
            <person name="Mori E."/>
            <person name="Abe Y."/>
            <person name="Kisaki G."/>
            <person name="Hamano K."/>
            <person name="Suezawa K."/>
            <person name="Otani M."/>
            <person name="Fukuda T."/>
            <person name="Manabe T."/>
            <person name="Gomi K."/>
            <person name="Tabuchi M."/>
            <person name="Akimitsu K."/>
            <person name="Kataoka I."/>
        </authorList>
    </citation>
    <scope>NUCLEOTIDE SEQUENCE [LARGE SCALE GENOMIC DNA]</scope>
    <source>
        <strain evidence="3">cv. Fuchu</strain>
    </source>
</reference>
<dbReference type="AlphaFoldDB" id="A0A7J0DGZ6"/>
<dbReference type="Proteomes" id="UP000585474">
    <property type="component" value="Unassembled WGS sequence"/>
</dbReference>
<feature type="compositionally biased region" description="Basic residues" evidence="1">
    <location>
        <begin position="1"/>
        <end position="10"/>
    </location>
</feature>
<feature type="region of interest" description="Disordered" evidence="1">
    <location>
        <begin position="1"/>
        <end position="57"/>
    </location>
</feature>
<gene>
    <name evidence="2" type="ORF">Acr_00g0037200</name>
</gene>
<name>A0A7J0DGZ6_9ERIC</name>
<protein>
    <recommendedName>
        <fullName evidence="4">Retrotransposon gag domain-containing protein</fullName>
    </recommendedName>
</protein>
<feature type="compositionally biased region" description="Basic and acidic residues" evidence="1">
    <location>
        <begin position="18"/>
        <end position="36"/>
    </location>
</feature>
<feature type="compositionally biased region" description="Polar residues" evidence="1">
    <location>
        <begin position="247"/>
        <end position="268"/>
    </location>
</feature>
<dbReference type="EMBL" id="BJWL01000220">
    <property type="protein sequence ID" value="GFS34994.1"/>
    <property type="molecule type" value="Genomic_DNA"/>
</dbReference>
<sequence length="387" mass="42428">MPPRNARGHMKSLTGARGAREARGAHRNHDEEDYGNHQESMMGGRASAPGENMGGAPPTTLGGAEFMQGVFTAIKQVVRNTVQTMQVPVRTEESRATTAMKVFLQLHPPTFNGESDPLVAEDWLKQVIRALDTILVTEEDLRVLFTSYQLQGDALQWWKTMEEVGAKKFAKAFESIEEEKAKQFMRGLRPSIRNKIVGNLIKVYSTMVSAAAAIEETLNETRKIQNPKSQREGTSNQSDGRSFKKPMNSTTQQQYPTRSLPTTSGVSSGQTSWGGPICFGCHQPGHRKVDYPLKGWSYQSTVHVEGEQSGSYRITTTHSVSSGLEGHSSIYISTDFISVQTTGYSSAGLEDAGTGLRYNISSGTVGDSWTTGAAIGYLCCARYFTYV</sequence>
<feature type="compositionally biased region" description="Polar residues" evidence="1">
    <location>
        <begin position="224"/>
        <end position="240"/>
    </location>
</feature>
<evidence type="ECO:0000256" key="1">
    <source>
        <dbReference type="SAM" id="MobiDB-lite"/>
    </source>
</evidence>
<dbReference type="OrthoDB" id="2272416at2759"/>
<feature type="region of interest" description="Disordered" evidence="1">
    <location>
        <begin position="221"/>
        <end position="268"/>
    </location>
</feature>
<organism evidence="2 3">
    <name type="scientific">Actinidia rufa</name>
    <dbReference type="NCBI Taxonomy" id="165716"/>
    <lineage>
        <taxon>Eukaryota</taxon>
        <taxon>Viridiplantae</taxon>
        <taxon>Streptophyta</taxon>
        <taxon>Embryophyta</taxon>
        <taxon>Tracheophyta</taxon>
        <taxon>Spermatophyta</taxon>
        <taxon>Magnoliopsida</taxon>
        <taxon>eudicotyledons</taxon>
        <taxon>Gunneridae</taxon>
        <taxon>Pentapetalae</taxon>
        <taxon>asterids</taxon>
        <taxon>Ericales</taxon>
        <taxon>Actinidiaceae</taxon>
        <taxon>Actinidia</taxon>
    </lineage>
</organism>
<accession>A0A7J0DGZ6</accession>
<evidence type="ECO:0000313" key="2">
    <source>
        <dbReference type="EMBL" id="GFS34994.1"/>
    </source>
</evidence>